<evidence type="ECO:0000256" key="2">
    <source>
        <dbReference type="ARBA" id="ARBA00006706"/>
    </source>
</evidence>
<dbReference type="Gene3D" id="1.10.600.10">
    <property type="entry name" value="Farnesyl Diphosphate Synthase"/>
    <property type="match status" value="1"/>
</dbReference>
<evidence type="ECO:0000313" key="7">
    <source>
        <dbReference type="EMBL" id="SVC27361.1"/>
    </source>
</evidence>
<dbReference type="GO" id="GO:0005737">
    <property type="term" value="C:cytoplasm"/>
    <property type="evidence" value="ECO:0007669"/>
    <property type="project" value="UniProtKB-ARBA"/>
</dbReference>
<sequence length="307" mass="33432">MQGATGENIFMGSFDKRMEGYIDKIDNYLEEILPEKTIPPAKLHEAMHYAVMNGGKRIRPLLVYTSGEALQIDTEQLTPAAAAIELLHCFSLVHDDLPSMDDDNLRRGQPSVHIAFNEATAILAADALQSLAFHILAVDPAYRNQNNVPANLISLLAQASGTNGMSGGQALDLAAEGQVLDQSELEHIYRLKTGKLLRACVISAVCVAPPISIEKRQLLERFIDAMGLAFQIKDDILDVEGHTKTIGKPAGSDEKKVKATYPSLFGLEASKQRINELLTTGLGLLEPFGKAADGLRRLAMTIAQREM</sequence>
<dbReference type="SUPFAM" id="SSF48576">
    <property type="entry name" value="Terpenoid synthases"/>
    <property type="match status" value="1"/>
</dbReference>
<dbReference type="InterPro" id="IPR008949">
    <property type="entry name" value="Isoprenoid_synthase_dom_sf"/>
</dbReference>
<comment type="cofactor">
    <cofactor evidence="1">
        <name>Mg(2+)</name>
        <dbReference type="ChEBI" id="CHEBI:18420"/>
    </cofactor>
</comment>
<evidence type="ECO:0000256" key="5">
    <source>
        <dbReference type="ARBA" id="ARBA00022842"/>
    </source>
</evidence>
<dbReference type="CDD" id="cd00685">
    <property type="entry name" value="Trans_IPPS_HT"/>
    <property type="match status" value="1"/>
</dbReference>
<reference evidence="7" key="1">
    <citation type="submission" date="2018-05" db="EMBL/GenBank/DDBJ databases">
        <authorList>
            <person name="Lanie J.A."/>
            <person name="Ng W.-L."/>
            <person name="Kazmierczak K.M."/>
            <person name="Andrzejewski T.M."/>
            <person name="Davidsen T.M."/>
            <person name="Wayne K.J."/>
            <person name="Tettelin H."/>
            <person name="Glass J.I."/>
            <person name="Rusch D."/>
            <person name="Podicherti R."/>
            <person name="Tsui H.-C.T."/>
            <person name="Winkler M.E."/>
        </authorList>
    </citation>
    <scope>NUCLEOTIDE SEQUENCE</scope>
</reference>
<dbReference type="SFLD" id="SFLDG01017">
    <property type="entry name" value="Polyprenyl_Transferase_Like"/>
    <property type="match status" value="1"/>
</dbReference>
<keyword evidence="3" id="KW-0808">Transferase</keyword>
<comment type="similarity">
    <text evidence="2">Belongs to the FPP/GGPP synthase family.</text>
</comment>
<dbReference type="GO" id="GO:0008299">
    <property type="term" value="P:isoprenoid biosynthetic process"/>
    <property type="evidence" value="ECO:0007669"/>
    <property type="project" value="UniProtKB-KW"/>
</dbReference>
<dbReference type="FunFam" id="1.10.600.10:FF:000001">
    <property type="entry name" value="Geranylgeranyl diphosphate synthase"/>
    <property type="match status" value="1"/>
</dbReference>
<protein>
    <submittedName>
        <fullName evidence="7">Uncharacterized protein</fullName>
    </submittedName>
</protein>
<evidence type="ECO:0000256" key="4">
    <source>
        <dbReference type="ARBA" id="ARBA00022723"/>
    </source>
</evidence>
<dbReference type="AlphaFoldDB" id="A0A382KXH4"/>
<dbReference type="InterPro" id="IPR033749">
    <property type="entry name" value="Polyprenyl_synt_CS"/>
</dbReference>
<keyword evidence="6" id="KW-0414">Isoprene biosynthesis</keyword>
<organism evidence="7">
    <name type="scientific">marine metagenome</name>
    <dbReference type="NCBI Taxonomy" id="408172"/>
    <lineage>
        <taxon>unclassified sequences</taxon>
        <taxon>metagenomes</taxon>
        <taxon>ecological metagenomes</taxon>
    </lineage>
</organism>
<dbReference type="Pfam" id="PF00348">
    <property type="entry name" value="polyprenyl_synt"/>
    <property type="match status" value="1"/>
</dbReference>
<dbReference type="InterPro" id="IPR000092">
    <property type="entry name" value="Polyprenyl_synt"/>
</dbReference>
<dbReference type="PANTHER" id="PTHR43281:SF1">
    <property type="entry name" value="FARNESYL DIPHOSPHATE SYNTHASE"/>
    <property type="match status" value="1"/>
</dbReference>
<dbReference type="NCBIfam" id="NF045485">
    <property type="entry name" value="FPPsyn"/>
    <property type="match status" value="1"/>
</dbReference>
<dbReference type="InterPro" id="IPR053378">
    <property type="entry name" value="Prenyl_diphosphate_synthase"/>
</dbReference>
<dbReference type="PANTHER" id="PTHR43281">
    <property type="entry name" value="FARNESYL DIPHOSPHATE SYNTHASE"/>
    <property type="match status" value="1"/>
</dbReference>
<name>A0A382KXH4_9ZZZZ</name>
<keyword evidence="4" id="KW-0479">Metal-binding</keyword>
<evidence type="ECO:0000256" key="1">
    <source>
        <dbReference type="ARBA" id="ARBA00001946"/>
    </source>
</evidence>
<dbReference type="PROSITE" id="PS00444">
    <property type="entry name" value="POLYPRENYL_SYNTHASE_2"/>
    <property type="match status" value="1"/>
</dbReference>
<keyword evidence="5" id="KW-0460">Magnesium</keyword>
<evidence type="ECO:0000256" key="6">
    <source>
        <dbReference type="ARBA" id="ARBA00023229"/>
    </source>
</evidence>
<dbReference type="PROSITE" id="PS00723">
    <property type="entry name" value="POLYPRENYL_SYNTHASE_1"/>
    <property type="match status" value="1"/>
</dbReference>
<dbReference type="SFLD" id="SFLDS00005">
    <property type="entry name" value="Isoprenoid_Synthase_Type_I"/>
    <property type="match status" value="1"/>
</dbReference>
<proteinExistence type="inferred from homology"/>
<dbReference type="EMBL" id="UINC01082520">
    <property type="protein sequence ID" value="SVC27361.1"/>
    <property type="molecule type" value="Genomic_DNA"/>
</dbReference>
<dbReference type="GO" id="GO:0004659">
    <property type="term" value="F:prenyltransferase activity"/>
    <property type="evidence" value="ECO:0007669"/>
    <property type="project" value="InterPro"/>
</dbReference>
<evidence type="ECO:0000256" key="3">
    <source>
        <dbReference type="ARBA" id="ARBA00022679"/>
    </source>
</evidence>
<dbReference type="GO" id="GO:0046872">
    <property type="term" value="F:metal ion binding"/>
    <property type="evidence" value="ECO:0007669"/>
    <property type="project" value="UniProtKB-KW"/>
</dbReference>
<accession>A0A382KXH4</accession>
<gene>
    <name evidence="7" type="ORF">METZ01_LOCUS280215</name>
</gene>